<protein>
    <submittedName>
        <fullName evidence="1">Putative secreted protein</fullName>
    </submittedName>
</protein>
<organism evidence="1">
    <name type="scientific">Xenopsylla cheopis</name>
    <name type="common">Oriental rat flea</name>
    <name type="synonym">Pulex cheopis</name>
    <dbReference type="NCBI Taxonomy" id="163159"/>
    <lineage>
        <taxon>Eukaryota</taxon>
        <taxon>Metazoa</taxon>
        <taxon>Ecdysozoa</taxon>
        <taxon>Arthropoda</taxon>
        <taxon>Hexapoda</taxon>
        <taxon>Insecta</taxon>
        <taxon>Pterygota</taxon>
        <taxon>Neoptera</taxon>
        <taxon>Endopterygota</taxon>
        <taxon>Siphonaptera</taxon>
        <taxon>Pulicidae</taxon>
        <taxon>Xenopsyllinae</taxon>
        <taxon>Xenopsylla</taxon>
    </lineage>
</organism>
<reference evidence="1" key="1">
    <citation type="submission" date="2020-03" db="EMBL/GenBank/DDBJ databases">
        <title>Transcriptomic Profiling of the Digestive Tract of the Rat Flea, Xenopsylla cheopis, Following Blood Feeding and Infection with Yersinia pestis.</title>
        <authorList>
            <person name="Bland D.M."/>
            <person name="Martens C.A."/>
            <person name="Virtaneva K."/>
            <person name="Kanakabandi K."/>
            <person name="Long D."/>
            <person name="Rosenke R."/>
            <person name="Saturday G.A."/>
            <person name="Hoyt F.H."/>
            <person name="Bruno D.P."/>
            <person name="Ribeiro J.M.C."/>
            <person name="Hinnebusch J."/>
        </authorList>
    </citation>
    <scope>NUCLEOTIDE SEQUENCE</scope>
</reference>
<dbReference type="PANTHER" id="PTHR12459">
    <property type="entry name" value="TRANSMEMBRANE PROTEIN 135-RELATED"/>
    <property type="match status" value="1"/>
</dbReference>
<dbReference type="AlphaFoldDB" id="A0A6M2E0R9"/>
<accession>A0A6M2E0R9</accession>
<dbReference type="InterPro" id="IPR026749">
    <property type="entry name" value="Tmem135"/>
</dbReference>
<dbReference type="PANTHER" id="PTHR12459:SF15">
    <property type="entry name" value="TRANSMEMBRANE PROTEIN 135"/>
    <property type="match status" value="1"/>
</dbReference>
<proteinExistence type="predicted"/>
<dbReference type="EMBL" id="GIIL01006731">
    <property type="protein sequence ID" value="NOV50457.1"/>
    <property type="molecule type" value="Transcribed_RNA"/>
</dbReference>
<evidence type="ECO:0000313" key="1">
    <source>
        <dbReference type="EMBL" id="NOV50457.1"/>
    </source>
</evidence>
<sequence length="153" mass="16926">MFLGGFTGIFRLSSCVLRWVSGKDRPENALPAGILAGLAFGKYRSNNIALYVMWKMLHISYNIAVLKGLVPEVPGFTIFLYCFSTAILFHAAILEPTNLRPSYWKFLHSLSGGRIASMSRASMDAWGFGTSDSLKKVLANTGTKIEVRRIFGL</sequence>
<name>A0A6M2E0R9_XENCH</name>